<sequence>MTSRVSVWARSLLCGLLGACFVTGLPTVADATFEIPAGETIVDQDGIQRAIPQKEAYELYDPAIGRNFDLKNFWMRADLRVRPEWRNGTCFGGASPIGGACNSFGGFNGAGGASPTSTNGQAGLANPGKSASDFYIQQWARLGVGYDLSPDVNFYMEIIDSATWGANGSNLNGGDGGDPLNHNGAVSGGAGNNGRLGVRAAYMLIRDLAGVRGLGVKAGRQYLVFGNNSLFGHFDWANTGYSHDGVMMSYSTKKFDSYLGWFRNSESDIGQAAPVGSVQNNISNPGGNTLNNGSANIDADMIIFYNQLKSVSGFLIEPFYVYYRNNYNSADNAAQGLGTPKHSQQIRHMIGNRTELRRGNWDAINETAWQFGHMADGLGIDNQRNVSINAWATRNWLGYTWYEWEWKPRVAIGFDYASGDGNANCSVGGTAQAGYACRTANIFENFFPTNFIHTGFMLNSAWKNSIQPQVNIQARPSRRDHVELWAQMHYLPNARDNWYRGSQSVLVFSRPDNTTNHVGNEVDVAWTRMFADGKVSLSALYGHFFSGAYVRNNLGTNKDQDWGVVQLWLNF</sequence>
<dbReference type="InterPro" id="IPR025388">
    <property type="entry name" value="Alginate_export_dom"/>
</dbReference>
<dbReference type="Gene3D" id="2.40.160.100">
    <property type="match status" value="1"/>
</dbReference>
<keyword evidence="4" id="KW-1185">Reference proteome</keyword>
<protein>
    <recommendedName>
        <fullName evidence="2">Alginate export domain-containing protein</fullName>
    </recommendedName>
</protein>
<dbReference type="STRING" id="1325564.NSJP_0704"/>
<keyword evidence="1" id="KW-0732">Signal</keyword>
<feature type="chain" id="PRO_5012370778" description="Alginate export domain-containing protein" evidence="1">
    <location>
        <begin position="32"/>
        <end position="571"/>
    </location>
</feature>
<reference evidence="3 4" key="1">
    <citation type="submission" date="2017-03" db="EMBL/GenBank/DDBJ databases">
        <authorList>
            <person name="Afonso C.L."/>
            <person name="Miller P.J."/>
            <person name="Scott M.A."/>
            <person name="Spackman E."/>
            <person name="Goraichik I."/>
            <person name="Dimitrov K.M."/>
            <person name="Suarez D.L."/>
            <person name="Swayne D.E."/>
        </authorList>
    </citation>
    <scope>NUCLEOTIDE SEQUENCE [LARGE SCALE GENOMIC DNA]</scope>
    <source>
        <strain evidence="3">Genome sequencing of Nitrospira japonica strain NJ11</strain>
    </source>
</reference>
<dbReference type="Proteomes" id="UP000192042">
    <property type="component" value="Chromosome I"/>
</dbReference>
<dbReference type="OrthoDB" id="9764666at2"/>
<dbReference type="AlphaFoldDB" id="A0A1W1I1I4"/>
<feature type="domain" description="Alginate export" evidence="2">
    <location>
        <begin position="195"/>
        <end position="562"/>
    </location>
</feature>
<evidence type="ECO:0000313" key="4">
    <source>
        <dbReference type="Proteomes" id="UP000192042"/>
    </source>
</evidence>
<dbReference type="Pfam" id="PF13372">
    <property type="entry name" value="Alginate_exp"/>
    <property type="match status" value="1"/>
</dbReference>
<name>A0A1W1I1I4_9BACT</name>
<evidence type="ECO:0000313" key="3">
    <source>
        <dbReference type="EMBL" id="SLM46876.1"/>
    </source>
</evidence>
<feature type="signal peptide" evidence="1">
    <location>
        <begin position="1"/>
        <end position="31"/>
    </location>
</feature>
<dbReference type="KEGG" id="nja:NSJP_0704"/>
<dbReference type="EMBL" id="LT828648">
    <property type="protein sequence ID" value="SLM46876.1"/>
    <property type="molecule type" value="Genomic_DNA"/>
</dbReference>
<accession>A0A1W1I1I4</accession>
<gene>
    <name evidence="3" type="ORF">NSJP_0704</name>
</gene>
<proteinExistence type="predicted"/>
<dbReference type="InterPro" id="IPR053728">
    <property type="entry name" value="Alginate_Permeability_Chnl"/>
</dbReference>
<organism evidence="3 4">
    <name type="scientific">Nitrospira japonica</name>
    <dbReference type="NCBI Taxonomy" id="1325564"/>
    <lineage>
        <taxon>Bacteria</taxon>
        <taxon>Pseudomonadati</taxon>
        <taxon>Nitrospirota</taxon>
        <taxon>Nitrospiria</taxon>
        <taxon>Nitrospirales</taxon>
        <taxon>Nitrospiraceae</taxon>
        <taxon>Nitrospira</taxon>
    </lineage>
</organism>
<evidence type="ECO:0000259" key="2">
    <source>
        <dbReference type="Pfam" id="PF13372"/>
    </source>
</evidence>
<evidence type="ECO:0000256" key="1">
    <source>
        <dbReference type="SAM" id="SignalP"/>
    </source>
</evidence>